<dbReference type="EMBL" id="WKJL01000009">
    <property type="protein sequence ID" value="MRW85117.1"/>
    <property type="molecule type" value="Genomic_DNA"/>
</dbReference>
<keyword evidence="1" id="KW-0812">Transmembrane</keyword>
<keyword evidence="4" id="KW-1185">Reference proteome</keyword>
<reference evidence="3 4" key="1">
    <citation type="submission" date="2019-11" db="EMBL/GenBank/DDBJ databases">
        <title>Novel species isolated from a subtropical stream in China.</title>
        <authorList>
            <person name="Lu H."/>
        </authorList>
    </citation>
    <scope>NUCLEOTIDE SEQUENCE [LARGE SCALE GENOMIC DNA]</scope>
    <source>
        <strain evidence="3 4">FT26W</strain>
    </source>
</reference>
<dbReference type="Pfam" id="PF00583">
    <property type="entry name" value="Acetyltransf_1"/>
    <property type="match status" value="1"/>
</dbReference>
<evidence type="ECO:0000313" key="3">
    <source>
        <dbReference type="EMBL" id="MRW85117.1"/>
    </source>
</evidence>
<dbReference type="Proteomes" id="UP000439986">
    <property type="component" value="Unassembled WGS sequence"/>
</dbReference>
<dbReference type="GO" id="GO:0016747">
    <property type="term" value="F:acyltransferase activity, transferring groups other than amino-acyl groups"/>
    <property type="evidence" value="ECO:0007669"/>
    <property type="project" value="InterPro"/>
</dbReference>
<keyword evidence="1" id="KW-0472">Membrane</keyword>
<protein>
    <submittedName>
        <fullName evidence="3">GNAT family N-acetyltransferase</fullName>
    </submittedName>
</protein>
<sequence>MSTLFSFHRLAARLGAANRRYVAGGALLLLCLLFLLDIGSGTSISFSPFYTLPVVLVAWRLGRGATTLAVLGASAARVADFYLSRQHDSATMLVYDLLQSAAGYGLVALLAWEGRMLVERTARHAQNFRRKVRRERHQRRLKASIRRAVVDDVPTIIQLTNSGGESGAFDQTVMDAVRQAALTATFSQGIIDGAATRDLWSGGQSTVPIEFWVSELDGQVAAYMMVLGVDGNKGPERELHAVAVAPAFRGSGIGSAMVNFFCTVYQQRRLVAASKAGSQMADMLARRSFQTVANDKGYQIMARD</sequence>
<dbReference type="AlphaFoldDB" id="A0A844CWE4"/>
<comment type="caution">
    <text evidence="3">The sequence shown here is derived from an EMBL/GenBank/DDBJ whole genome shotgun (WGS) entry which is preliminary data.</text>
</comment>
<dbReference type="InterPro" id="IPR000182">
    <property type="entry name" value="GNAT_dom"/>
</dbReference>
<dbReference type="InterPro" id="IPR016181">
    <property type="entry name" value="Acyl_CoA_acyltransferase"/>
</dbReference>
<proteinExistence type="predicted"/>
<dbReference type="Gene3D" id="3.40.630.30">
    <property type="match status" value="1"/>
</dbReference>
<dbReference type="SUPFAM" id="SSF55729">
    <property type="entry name" value="Acyl-CoA N-acyltransferases (Nat)"/>
    <property type="match status" value="1"/>
</dbReference>
<feature type="transmembrane region" description="Helical" evidence="1">
    <location>
        <begin position="21"/>
        <end position="46"/>
    </location>
</feature>
<feature type="domain" description="N-acetyltransferase" evidence="2">
    <location>
        <begin position="143"/>
        <end position="304"/>
    </location>
</feature>
<evidence type="ECO:0000259" key="2">
    <source>
        <dbReference type="PROSITE" id="PS51186"/>
    </source>
</evidence>
<organism evidence="3 4">
    <name type="scientific">Duganella aquatilis</name>
    <dbReference type="NCBI Taxonomy" id="2666082"/>
    <lineage>
        <taxon>Bacteria</taxon>
        <taxon>Pseudomonadati</taxon>
        <taxon>Pseudomonadota</taxon>
        <taxon>Betaproteobacteria</taxon>
        <taxon>Burkholderiales</taxon>
        <taxon>Oxalobacteraceae</taxon>
        <taxon>Telluria group</taxon>
        <taxon>Duganella</taxon>
    </lineage>
</organism>
<keyword evidence="3" id="KW-0808">Transferase</keyword>
<dbReference type="RefSeq" id="WP_154358169.1">
    <property type="nucleotide sequence ID" value="NZ_WKJL01000009.1"/>
</dbReference>
<dbReference type="PROSITE" id="PS51186">
    <property type="entry name" value="GNAT"/>
    <property type="match status" value="1"/>
</dbReference>
<dbReference type="CDD" id="cd04301">
    <property type="entry name" value="NAT_SF"/>
    <property type="match status" value="1"/>
</dbReference>
<keyword evidence="1" id="KW-1133">Transmembrane helix</keyword>
<name>A0A844CWE4_9BURK</name>
<accession>A0A844CWE4</accession>
<evidence type="ECO:0000313" key="4">
    <source>
        <dbReference type="Proteomes" id="UP000439986"/>
    </source>
</evidence>
<gene>
    <name evidence="3" type="ORF">GJ698_13600</name>
</gene>
<evidence type="ECO:0000256" key="1">
    <source>
        <dbReference type="SAM" id="Phobius"/>
    </source>
</evidence>